<evidence type="ECO:0000259" key="2">
    <source>
        <dbReference type="Pfam" id="PF18036"/>
    </source>
</evidence>
<dbReference type="Proteomes" id="UP000631114">
    <property type="component" value="Unassembled WGS sequence"/>
</dbReference>
<reference evidence="3 4" key="1">
    <citation type="submission" date="2020-10" db="EMBL/GenBank/DDBJ databases">
        <title>The Coptis chinensis genome and diversification of protoberbering-type alkaloids.</title>
        <authorList>
            <person name="Wang B."/>
            <person name="Shu S."/>
            <person name="Song C."/>
            <person name="Liu Y."/>
        </authorList>
    </citation>
    <scope>NUCLEOTIDE SEQUENCE [LARGE SCALE GENOMIC DNA]</scope>
    <source>
        <strain evidence="3">HL-2020</strain>
        <tissue evidence="3">Leaf</tissue>
    </source>
</reference>
<keyword evidence="4" id="KW-1185">Reference proteome</keyword>
<evidence type="ECO:0000313" key="3">
    <source>
        <dbReference type="EMBL" id="KAF9615195.1"/>
    </source>
</evidence>
<dbReference type="InterPro" id="IPR039690">
    <property type="entry name" value="SNRNP25"/>
</dbReference>
<proteinExistence type="predicted"/>
<comment type="caution">
    <text evidence="3">The sequence shown here is derived from an EMBL/GenBank/DDBJ whole genome shotgun (WGS) entry which is preliminary data.</text>
</comment>
<feature type="region of interest" description="Disordered" evidence="1">
    <location>
        <begin position="168"/>
        <end position="194"/>
    </location>
</feature>
<gene>
    <name evidence="3" type="ORF">IFM89_022457</name>
</gene>
<dbReference type="GO" id="GO:0000398">
    <property type="term" value="P:mRNA splicing, via spliceosome"/>
    <property type="evidence" value="ECO:0007669"/>
    <property type="project" value="InterPro"/>
</dbReference>
<dbReference type="OrthoDB" id="72819at2759"/>
<dbReference type="EMBL" id="JADFTS010000003">
    <property type="protein sequence ID" value="KAF9615195.1"/>
    <property type="molecule type" value="Genomic_DNA"/>
</dbReference>
<dbReference type="Gene3D" id="3.10.20.90">
    <property type="entry name" value="Phosphatidylinositol 3-kinase Catalytic Subunit, Chain A, domain 1"/>
    <property type="match status" value="1"/>
</dbReference>
<dbReference type="PANTHER" id="PTHR14942">
    <property type="entry name" value="U11/U12 SMALL NUCLEAR RIBONUCLEOPROTEIN 25 KDA PROTEIN"/>
    <property type="match status" value="1"/>
</dbReference>
<feature type="domain" description="SNRNP25 ubiquitin-like" evidence="2">
    <location>
        <begin position="67"/>
        <end position="153"/>
    </location>
</feature>
<dbReference type="InterPro" id="IPR029071">
    <property type="entry name" value="Ubiquitin-like_domsf"/>
</dbReference>
<evidence type="ECO:0000313" key="4">
    <source>
        <dbReference type="Proteomes" id="UP000631114"/>
    </source>
</evidence>
<dbReference type="PANTHER" id="PTHR14942:SF9">
    <property type="entry name" value="OS02G0188500 PROTEIN"/>
    <property type="match status" value="1"/>
</dbReference>
<dbReference type="InterPro" id="IPR040610">
    <property type="entry name" value="SNRNP25_ubiquitin"/>
</dbReference>
<dbReference type="AlphaFoldDB" id="A0A835IBY7"/>
<dbReference type="CDD" id="cd17058">
    <property type="entry name" value="Ubl_SNRNP25"/>
    <property type="match status" value="1"/>
</dbReference>
<name>A0A835IBY7_9MAGN</name>
<protein>
    <recommendedName>
        <fullName evidence="2">SNRNP25 ubiquitin-like domain-containing protein</fullName>
    </recommendedName>
</protein>
<dbReference type="SUPFAM" id="SSF54236">
    <property type="entry name" value="Ubiquitin-like"/>
    <property type="match status" value="1"/>
</dbReference>
<dbReference type="Pfam" id="PF18036">
    <property type="entry name" value="Ubiquitin_4"/>
    <property type="match status" value="1"/>
</dbReference>
<feature type="non-terminal residue" evidence="3">
    <location>
        <position position="1"/>
    </location>
</feature>
<organism evidence="3 4">
    <name type="scientific">Coptis chinensis</name>
    <dbReference type="NCBI Taxonomy" id="261450"/>
    <lineage>
        <taxon>Eukaryota</taxon>
        <taxon>Viridiplantae</taxon>
        <taxon>Streptophyta</taxon>
        <taxon>Embryophyta</taxon>
        <taxon>Tracheophyta</taxon>
        <taxon>Spermatophyta</taxon>
        <taxon>Magnoliopsida</taxon>
        <taxon>Ranunculales</taxon>
        <taxon>Ranunculaceae</taxon>
        <taxon>Coptidoideae</taxon>
        <taxon>Coptis</taxon>
    </lineage>
</organism>
<accession>A0A835IBY7</accession>
<sequence>QISTMPVGISREVVVDVEDGFDSPRCASLERRRSCSYPFNPFSDGGGGGGGLSRLSFSYHKLPPQIIKLNILKLDGSSFDVQIAGNVTVGELKEAVEDVFMQSPKDGEGDISWSHVWGHFCLCYEGQKLTNDKDCVKIFGIKDGDQLHFIRHLSINYNLVKRRSRRENATCKEQPLPLSGSDISEKEENDDGYVGGDQHDEESKYFDYNAGGDQDFIGNPEFKLAHFLKGWLSYSTLWFVGRTKSEGELRPSRFSGQFLKLGSKITLTRL</sequence>
<evidence type="ECO:0000256" key="1">
    <source>
        <dbReference type="SAM" id="MobiDB-lite"/>
    </source>
</evidence>